<dbReference type="HOGENOM" id="CLU_057967_0_1_1"/>
<dbReference type="Proteomes" id="UP000011713">
    <property type="component" value="Unassembled WGS sequence"/>
</dbReference>
<dbReference type="VEuPathDB" id="FungiDB:HpaG810777"/>
<organism evidence="1 2">
    <name type="scientific">Hyaloperonospora arabidopsidis (strain Emoy2)</name>
    <name type="common">Downy mildew agent</name>
    <name type="synonym">Peronospora arabidopsidis</name>
    <dbReference type="NCBI Taxonomy" id="559515"/>
    <lineage>
        <taxon>Eukaryota</taxon>
        <taxon>Sar</taxon>
        <taxon>Stramenopiles</taxon>
        <taxon>Oomycota</taxon>
        <taxon>Peronosporomycetes</taxon>
        <taxon>Peronosporales</taxon>
        <taxon>Peronosporaceae</taxon>
        <taxon>Hyaloperonospora</taxon>
    </lineage>
</organism>
<reference evidence="2" key="1">
    <citation type="journal article" date="2010" name="Science">
        <title>Signatures of adaptation to obligate biotrophy in the Hyaloperonospora arabidopsidis genome.</title>
        <authorList>
            <person name="Baxter L."/>
            <person name="Tripathy S."/>
            <person name="Ishaque N."/>
            <person name="Boot N."/>
            <person name="Cabral A."/>
            <person name="Kemen E."/>
            <person name="Thines M."/>
            <person name="Ah-Fong A."/>
            <person name="Anderson R."/>
            <person name="Badejoko W."/>
            <person name="Bittner-Eddy P."/>
            <person name="Boore J.L."/>
            <person name="Chibucos M.C."/>
            <person name="Coates M."/>
            <person name="Dehal P."/>
            <person name="Delehaunty K."/>
            <person name="Dong S."/>
            <person name="Downton P."/>
            <person name="Dumas B."/>
            <person name="Fabro G."/>
            <person name="Fronick C."/>
            <person name="Fuerstenberg S.I."/>
            <person name="Fulton L."/>
            <person name="Gaulin E."/>
            <person name="Govers F."/>
            <person name="Hughes L."/>
            <person name="Humphray S."/>
            <person name="Jiang R.H."/>
            <person name="Judelson H."/>
            <person name="Kamoun S."/>
            <person name="Kyung K."/>
            <person name="Meijer H."/>
            <person name="Minx P."/>
            <person name="Morris P."/>
            <person name="Nelson J."/>
            <person name="Phuntumart V."/>
            <person name="Qutob D."/>
            <person name="Rehmany A."/>
            <person name="Rougon-Cardoso A."/>
            <person name="Ryden P."/>
            <person name="Torto-Alalibo T."/>
            <person name="Studholme D."/>
            <person name="Wang Y."/>
            <person name="Win J."/>
            <person name="Wood J."/>
            <person name="Clifton S.W."/>
            <person name="Rogers J."/>
            <person name="Van den Ackerveken G."/>
            <person name="Jones J.D."/>
            <person name="McDowell J.M."/>
            <person name="Beynon J."/>
            <person name="Tyler B.M."/>
        </authorList>
    </citation>
    <scope>NUCLEOTIDE SEQUENCE [LARGE SCALE GENOMIC DNA]</scope>
    <source>
        <strain evidence="2">Emoy2</strain>
    </source>
</reference>
<evidence type="ECO:0000313" key="2">
    <source>
        <dbReference type="Proteomes" id="UP000011713"/>
    </source>
</evidence>
<sequence>MLTDENYFLWEFTTWMELARKRVLEHVLEKPDTLQQSSTWKTDDPKALDIIVKCKSAYDAWDTLRSFFVQQNLHNKLVDVGETIDDDEKLVILLESLLPEYDMMIRIIEATSGVTLMRAKEMLRREYETL</sequence>
<proteinExistence type="predicted"/>
<dbReference type="eggNOG" id="ENOG502RH45">
    <property type="taxonomic scope" value="Eukaryota"/>
</dbReference>
<dbReference type="EnsemblProtists" id="HpaT810777">
    <property type="protein sequence ID" value="HpaP810777"/>
    <property type="gene ID" value="HpaG810777"/>
</dbReference>
<dbReference type="InParanoid" id="M4BW76"/>
<protein>
    <submittedName>
        <fullName evidence="1">Uncharacterized protein</fullName>
    </submittedName>
</protein>
<reference evidence="1" key="2">
    <citation type="submission" date="2015-06" db="UniProtKB">
        <authorList>
            <consortium name="EnsemblProtists"/>
        </authorList>
    </citation>
    <scope>IDENTIFICATION</scope>
    <source>
        <strain evidence="1">Emoy2</strain>
    </source>
</reference>
<evidence type="ECO:0000313" key="1">
    <source>
        <dbReference type="EnsemblProtists" id="HpaP810777"/>
    </source>
</evidence>
<dbReference type="AlphaFoldDB" id="M4BW76"/>
<dbReference type="OMA" id="FLWESAI"/>
<name>M4BW76_HYAAE</name>
<keyword evidence="2" id="KW-1185">Reference proteome</keyword>
<dbReference type="EMBL" id="JH597995">
    <property type="status" value="NOT_ANNOTATED_CDS"/>
    <property type="molecule type" value="Genomic_DNA"/>
</dbReference>
<accession>M4BW76</accession>